<comment type="caution">
    <text evidence="2">The sequence shown here is derived from an EMBL/GenBank/DDBJ whole genome shotgun (WGS) entry which is preliminary data.</text>
</comment>
<evidence type="ECO:0000313" key="3">
    <source>
        <dbReference type="Proteomes" id="UP000789739"/>
    </source>
</evidence>
<keyword evidence="3" id="KW-1185">Reference proteome</keyword>
<dbReference type="EMBL" id="CAJVPI010000717">
    <property type="protein sequence ID" value="CAG8565836.1"/>
    <property type="molecule type" value="Genomic_DNA"/>
</dbReference>
<gene>
    <name evidence="2" type="ORF">PBRASI_LOCUS5836</name>
</gene>
<sequence length="222" mass="25358">MTNSPYEPNDQPVENSHLTQPYRPPDEHPKKRHHVRRRSSYPSTIRLVLGHLLSFLEFLLFKLFESNNLPLVLNFIYHGFLARQFTRHSNRYLQKNMSEAKPETLGFLTRLFKRHSNTSLPQTNPPQIAVDLLEYLGGVQLALSLLSLLALRLTDKALSSQKVVLLVLAAADGTRTWFDVKHWRNGTWNGNILREIASGSLLFTLMNVIAYISSVRKSGALL</sequence>
<dbReference type="AlphaFoldDB" id="A0A9N9FVN8"/>
<dbReference type="Proteomes" id="UP000789739">
    <property type="component" value="Unassembled WGS sequence"/>
</dbReference>
<evidence type="ECO:0000256" key="1">
    <source>
        <dbReference type="SAM" id="MobiDB-lite"/>
    </source>
</evidence>
<feature type="compositionally biased region" description="Polar residues" evidence="1">
    <location>
        <begin position="1"/>
        <end position="19"/>
    </location>
</feature>
<dbReference type="OrthoDB" id="2277186at2759"/>
<accession>A0A9N9FVN8</accession>
<name>A0A9N9FVN8_9GLOM</name>
<organism evidence="2 3">
    <name type="scientific">Paraglomus brasilianum</name>
    <dbReference type="NCBI Taxonomy" id="144538"/>
    <lineage>
        <taxon>Eukaryota</taxon>
        <taxon>Fungi</taxon>
        <taxon>Fungi incertae sedis</taxon>
        <taxon>Mucoromycota</taxon>
        <taxon>Glomeromycotina</taxon>
        <taxon>Glomeromycetes</taxon>
        <taxon>Paraglomerales</taxon>
        <taxon>Paraglomeraceae</taxon>
        <taxon>Paraglomus</taxon>
    </lineage>
</organism>
<protein>
    <submittedName>
        <fullName evidence="2">5496_t:CDS:1</fullName>
    </submittedName>
</protein>
<feature type="region of interest" description="Disordered" evidence="1">
    <location>
        <begin position="1"/>
        <end position="37"/>
    </location>
</feature>
<reference evidence="2" key="1">
    <citation type="submission" date="2021-06" db="EMBL/GenBank/DDBJ databases">
        <authorList>
            <person name="Kallberg Y."/>
            <person name="Tangrot J."/>
            <person name="Rosling A."/>
        </authorList>
    </citation>
    <scope>NUCLEOTIDE SEQUENCE</scope>
    <source>
        <strain evidence="2">BR232B</strain>
    </source>
</reference>
<evidence type="ECO:0000313" key="2">
    <source>
        <dbReference type="EMBL" id="CAG8565836.1"/>
    </source>
</evidence>
<proteinExistence type="predicted"/>